<name>A0A3A3FLD6_9BURK</name>
<dbReference type="Gene3D" id="6.10.140.190">
    <property type="match status" value="1"/>
</dbReference>
<dbReference type="PANTHER" id="PTHR43252">
    <property type="entry name" value="TRANSCRIPTIONAL REGULATOR YQJI"/>
    <property type="match status" value="1"/>
</dbReference>
<dbReference type="RefSeq" id="WP_119771131.1">
    <property type="nucleotide sequence ID" value="NZ_QYUO01000002.1"/>
</dbReference>
<accession>A0A3A3FLD6</accession>
<evidence type="ECO:0000259" key="2">
    <source>
        <dbReference type="Pfam" id="PF10400"/>
    </source>
</evidence>
<evidence type="ECO:0000259" key="1">
    <source>
        <dbReference type="Pfam" id="PF03551"/>
    </source>
</evidence>
<dbReference type="InterPro" id="IPR018309">
    <property type="entry name" value="Tscrpt_reg_PadR_C"/>
</dbReference>
<feature type="domain" description="Transcription regulator PadR N-terminal" evidence="1">
    <location>
        <begin position="10"/>
        <end position="79"/>
    </location>
</feature>
<protein>
    <submittedName>
        <fullName evidence="3">PadR family transcriptional regulator</fullName>
    </submittedName>
</protein>
<sequence length="178" mass="20566">MSLPHALITSLLEQPCSGLELAQRFDRSIGFFWHATHQQIYRELGRLEEAGWVASLPAESGRGRKKVYRVLPAGRKELKRWTAEAQDPRPLRDELMLRLRAEALIGPTAVKDDIERRLAMHRDRLALYRTLESRDFAESDISREKRVQHLVLSAGIMFETFWVEWSEKALELLAQGDS</sequence>
<dbReference type="InterPro" id="IPR036390">
    <property type="entry name" value="WH_DNA-bd_sf"/>
</dbReference>
<dbReference type="Pfam" id="PF10400">
    <property type="entry name" value="Vir_act_alpha_C"/>
    <property type="match status" value="1"/>
</dbReference>
<dbReference type="AlphaFoldDB" id="A0A3A3FLD6"/>
<dbReference type="Proteomes" id="UP000265955">
    <property type="component" value="Unassembled WGS sequence"/>
</dbReference>
<proteinExistence type="predicted"/>
<feature type="domain" description="Transcription regulator PadR C-terminal" evidence="2">
    <location>
        <begin position="91"/>
        <end position="173"/>
    </location>
</feature>
<organism evidence="3 4">
    <name type="scientific">Noviherbaspirillum saxi</name>
    <dbReference type="NCBI Taxonomy" id="2320863"/>
    <lineage>
        <taxon>Bacteria</taxon>
        <taxon>Pseudomonadati</taxon>
        <taxon>Pseudomonadota</taxon>
        <taxon>Betaproteobacteria</taxon>
        <taxon>Burkholderiales</taxon>
        <taxon>Oxalobacteraceae</taxon>
        <taxon>Noviherbaspirillum</taxon>
    </lineage>
</organism>
<gene>
    <name evidence="3" type="ORF">D3871_21800</name>
</gene>
<evidence type="ECO:0000313" key="4">
    <source>
        <dbReference type="Proteomes" id="UP000265955"/>
    </source>
</evidence>
<dbReference type="SUPFAM" id="SSF46785">
    <property type="entry name" value="Winged helix' DNA-binding domain"/>
    <property type="match status" value="1"/>
</dbReference>
<dbReference type="PANTHER" id="PTHR43252:SF4">
    <property type="entry name" value="TRANSCRIPTIONAL REGULATORY PROTEIN"/>
    <property type="match status" value="1"/>
</dbReference>
<dbReference type="Gene3D" id="1.10.10.10">
    <property type="entry name" value="Winged helix-like DNA-binding domain superfamily/Winged helix DNA-binding domain"/>
    <property type="match status" value="1"/>
</dbReference>
<reference evidence="4" key="1">
    <citation type="submission" date="2018-09" db="EMBL/GenBank/DDBJ databases">
        <authorList>
            <person name="Zhu H."/>
        </authorList>
    </citation>
    <scope>NUCLEOTIDE SEQUENCE [LARGE SCALE GENOMIC DNA]</scope>
    <source>
        <strain evidence="4">K1R23-30</strain>
    </source>
</reference>
<dbReference type="OrthoDB" id="3186544at2"/>
<dbReference type="InterPro" id="IPR005149">
    <property type="entry name" value="Tscrpt_reg_PadR_N"/>
</dbReference>
<dbReference type="InterPro" id="IPR036388">
    <property type="entry name" value="WH-like_DNA-bd_sf"/>
</dbReference>
<dbReference type="EMBL" id="QYUO01000002">
    <property type="protein sequence ID" value="RJF95984.1"/>
    <property type="molecule type" value="Genomic_DNA"/>
</dbReference>
<comment type="caution">
    <text evidence="3">The sequence shown here is derived from an EMBL/GenBank/DDBJ whole genome shotgun (WGS) entry which is preliminary data.</text>
</comment>
<keyword evidence="4" id="KW-1185">Reference proteome</keyword>
<evidence type="ECO:0000313" key="3">
    <source>
        <dbReference type="EMBL" id="RJF95984.1"/>
    </source>
</evidence>
<dbReference type="Pfam" id="PF03551">
    <property type="entry name" value="PadR"/>
    <property type="match status" value="1"/>
</dbReference>